<evidence type="ECO:0000313" key="1">
    <source>
        <dbReference type="EMBL" id="KAI0047452.1"/>
    </source>
</evidence>
<organism evidence="1 2">
    <name type="scientific">Auriscalpium vulgare</name>
    <dbReference type="NCBI Taxonomy" id="40419"/>
    <lineage>
        <taxon>Eukaryota</taxon>
        <taxon>Fungi</taxon>
        <taxon>Dikarya</taxon>
        <taxon>Basidiomycota</taxon>
        <taxon>Agaricomycotina</taxon>
        <taxon>Agaricomycetes</taxon>
        <taxon>Russulales</taxon>
        <taxon>Auriscalpiaceae</taxon>
        <taxon>Auriscalpium</taxon>
    </lineage>
</organism>
<evidence type="ECO:0000313" key="2">
    <source>
        <dbReference type="Proteomes" id="UP000814033"/>
    </source>
</evidence>
<dbReference type="EMBL" id="MU275904">
    <property type="protein sequence ID" value="KAI0047452.1"/>
    <property type="molecule type" value="Genomic_DNA"/>
</dbReference>
<comment type="caution">
    <text evidence="1">The sequence shown here is derived from an EMBL/GenBank/DDBJ whole genome shotgun (WGS) entry which is preliminary data.</text>
</comment>
<proteinExistence type="predicted"/>
<protein>
    <submittedName>
        <fullName evidence="1">Uncharacterized protein</fullName>
    </submittedName>
</protein>
<reference evidence="1" key="1">
    <citation type="submission" date="2021-02" db="EMBL/GenBank/DDBJ databases">
        <authorList>
            <consortium name="DOE Joint Genome Institute"/>
            <person name="Ahrendt S."/>
            <person name="Looney B.P."/>
            <person name="Miyauchi S."/>
            <person name="Morin E."/>
            <person name="Drula E."/>
            <person name="Courty P.E."/>
            <person name="Chicoki N."/>
            <person name="Fauchery L."/>
            <person name="Kohler A."/>
            <person name="Kuo A."/>
            <person name="Labutti K."/>
            <person name="Pangilinan J."/>
            <person name="Lipzen A."/>
            <person name="Riley R."/>
            <person name="Andreopoulos W."/>
            <person name="He G."/>
            <person name="Johnson J."/>
            <person name="Barry K.W."/>
            <person name="Grigoriev I.V."/>
            <person name="Nagy L."/>
            <person name="Hibbett D."/>
            <person name="Henrissat B."/>
            <person name="Matheny P.B."/>
            <person name="Labbe J."/>
            <person name="Martin F."/>
        </authorList>
    </citation>
    <scope>NUCLEOTIDE SEQUENCE</scope>
    <source>
        <strain evidence="1">FP105234-sp</strain>
    </source>
</reference>
<gene>
    <name evidence="1" type="ORF">FA95DRAFT_1572500</name>
</gene>
<dbReference type="Proteomes" id="UP000814033">
    <property type="component" value="Unassembled WGS sequence"/>
</dbReference>
<name>A0ACB8RUG2_9AGAM</name>
<reference evidence="1" key="2">
    <citation type="journal article" date="2022" name="New Phytol.">
        <title>Evolutionary transition to the ectomycorrhizal habit in the genomes of a hyperdiverse lineage of mushroom-forming fungi.</title>
        <authorList>
            <person name="Looney B."/>
            <person name="Miyauchi S."/>
            <person name="Morin E."/>
            <person name="Drula E."/>
            <person name="Courty P.E."/>
            <person name="Kohler A."/>
            <person name="Kuo A."/>
            <person name="LaButti K."/>
            <person name="Pangilinan J."/>
            <person name="Lipzen A."/>
            <person name="Riley R."/>
            <person name="Andreopoulos W."/>
            <person name="He G."/>
            <person name="Johnson J."/>
            <person name="Nolan M."/>
            <person name="Tritt A."/>
            <person name="Barry K.W."/>
            <person name="Grigoriev I.V."/>
            <person name="Nagy L.G."/>
            <person name="Hibbett D."/>
            <person name="Henrissat B."/>
            <person name="Matheny P.B."/>
            <person name="Labbe J."/>
            <person name="Martin F.M."/>
        </authorList>
    </citation>
    <scope>NUCLEOTIDE SEQUENCE</scope>
    <source>
        <strain evidence="1">FP105234-sp</strain>
    </source>
</reference>
<accession>A0ACB8RUG2</accession>
<keyword evidence="2" id="KW-1185">Reference proteome</keyword>
<sequence length="207" mass="23470">MKRLRLGSLLRIRQTRTILHLRSTAPELLMLGLRGLHESADALSPLKSLTGGLLFLIETYQTVASNLQQAERIVYRVQHLGYLLAQVVPIGQDVSPLVQNAIWHFDCTVQEIIADLDVYRKLGWVTRIGLGRKYERRFSDAHRRIDESVAAFTLALVIKDGRDSEHILPRLDDLTLRVLQSQILQQEAASPVWNLLRANYKPGDVSS</sequence>